<sequence>MTSAMLEQTTFKLHTFDKWVTEWSHYVDNEDLGKIRIYRSRFGLFTSINENGEKLVTGPTQESIATMTYWHLKWNRDGYDGLSGVTYDSTVGGKL</sequence>
<name>A0A0E3FC13_9CAUD</name>
<organism evidence="1 2">
    <name type="scientific">Synechococcus phage ACG-2014g</name>
    <dbReference type="NCBI Taxonomy" id="1493512"/>
    <lineage>
        <taxon>Viruses</taxon>
        <taxon>Duplodnaviria</taxon>
        <taxon>Heunggongvirae</taxon>
        <taxon>Uroviricota</taxon>
        <taxon>Caudoviricetes</taxon>
        <taxon>Pantevenvirales</taxon>
        <taxon>Kyanoviridae</taxon>
        <taxon>Macariavirus</taxon>
        <taxon>Macariavirus tuscon14g</taxon>
    </lineage>
</organism>
<dbReference type="RefSeq" id="YP_009133607.1">
    <property type="nucleotide sequence ID" value="NC_026924.1"/>
</dbReference>
<evidence type="ECO:0000313" key="2">
    <source>
        <dbReference type="Proteomes" id="UP000033010"/>
    </source>
</evidence>
<accession>A0A0E3FC13</accession>
<reference evidence="1 2" key="1">
    <citation type="submission" date="2013-12" db="EMBL/GenBank/DDBJ databases">
        <title>Ecological redundancy of diverse viral populations within a natural community.</title>
        <authorList>
            <person name="Gregory A.C."/>
            <person name="LaButti K."/>
            <person name="Copeland A."/>
            <person name="Woyke T."/>
            <person name="Sullivan M.B."/>
        </authorList>
    </citation>
    <scope>NUCLEOTIDE SEQUENCE [LARGE SCALE GENOMIC DNA]</scope>
    <source>
        <strain evidence="1">Syn7803US105</strain>
    </source>
</reference>
<dbReference type="KEGG" id="vg:24171677"/>
<proteinExistence type="predicted"/>
<evidence type="ECO:0000313" key="1">
    <source>
        <dbReference type="EMBL" id="AIX24391.1"/>
    </source>
</evidence>
<dbReference type="Proteomes" id="UP000033010">
    <property type="component" value="Segment"/>
</dbReference>
<keyword evidence="2" id="KW-1185">Reference proteome</keyword>
<dbReference type="OrthoDB" id="26398at10239"/>
<protein>
    <submittedName>
        <fullName evidence="1">Uncharacterized protein</fullName>
    </submittedName>
</protein>
<dbReference type="EMBL" id="KJ019071">
    <property type="protein sequence ID" value="AIX24391.1"/>
    <property type="molecule type" value="Genomic_DNA"/>
</dbReference>
<dbReference type="Pfam" id="PF24272">
    <property type="entry name" value="DUF7468"/>
    <property type="match status" value="1"/>
</dbReference>
<dbReference type="InterPro" id="IPR055891">
    <property type="entry name" value="DUF7468"/>
</dbReference>
<gene>
    <name evidence="1" type="ORF">Syn7803US105_47</name>
</gene>
<dbReference type="GeneID" id="24171677"/>